<dbReference type="Proteomes" id="UP001190700">
    <property type="component" value="Unassembled WGS sequence"/>
</dbReference>
<comment type="caution">
    <text evidence="3">The sequence shown here is derived from an EMBL/GenBank/DDBJ whole genome shotgun (WGS) entry which is preliminary data.</text>
</comment>
<keyword evidence="4" id="KW-1185">Reference proteome</keyword>
<feature type="compositionally biased region" description="Acidic residues" evidence="2">
    <location>
        <begin position="1"/>
        <end position="10"/>
    </location>
</feature>
<feature type="coiled-coil region" evidence="1">
    <location>
        <begin position="346"/>
        <end position="405"/>
    </location>
</feature>
<evidence type="ECO:0000256" key="2">
    <source>
        <dbReference type="SAM" id="MobiDB-lite"/>
    </source>
</evidence>
<name>A0AAE0LBX3_9CHLO</name>
<feature type="coiled-coil region" evidence="1">
    <location>
        <begin position="293"/>
        <end position="320"/>
    </location>
</feature>
<evidence type="ECO:0000313" key="3">
    <source>
        <dbReference type="EMBL" id="KAK3279543.1"/>
    </source>
</evidence>
<gene>
    <name evidence="3" type="ORF">CYMTET_12580</name>
</gene>
<dbReference type="EMBL" id="LGRX02004800">
    <property type="protein sequence ID" value="KAK3279543.1"/>
    <property type="molecule type" value="Genomic_DNA"/>
</dbReference>
<reference evidence="3 4" key="1">
    <citation type="journal article" date="2015" name="Genome Biol. Evol.">
        <title>Comparative Genomics of a Bacterivorous Green Alga Reveals Evolutionary Causalities and Consequences of Phago-Mixotrophic Mode of Nutrition.</title>
        <authorList>
            <person name="Burns J.A."/>
            <person name="Paasch A."/>
            <person name="Narechania A."/>
            <person name="Kim E."/>
        </authorList>
    </citation>
    <scope>NUCLEOTIDE SEQUENCE [LARGE SCALE GENOMIC DNA]</scope>
    <source>
        <strain evidence="3 4">PLY_AMNH</strain>
    </source>
</reference>
<evidence type="ECO:0000256" key="1">
    <source>
        <dbReference type="SAM" id="Coils"/>
    </source>
</evidence>
<sequence>MREQEEDDVGDTVRYRPRPRQDGPSQVSSVAGEEEPMDPGGGDMKRMRKRAALLLFMASTEGLRMLLPGEAKADAAGGTREGWAEYDAKGHVEHVMSAKTYVGSRCPLCSAEFEKQRRRILTLKLCSGKECGGWLYGKIVIGKWLAAWVNAWASGWDCDVQWAVERARAFRRDDGEGGLEAAAWRLIRRELPGLSPPEESAGAGGDVVWRVEEAAAARVQASAVAEEEAVARMREAEGTLARERCGAAALARSLLEAEAGHAAAVRAVDAAEEVACEAQVAAGKAKIAAEWHLEDLESERKACEVSMRELEEERRVVARERGRVAELEMSAADAGEAGASAVHHALRSLEAAQDRALRELEEARFVAEREAGGRRAAETQLALARGEMEERKTAARAELEAQRRMSMEGRRELERVTVREVGASVTEDCDECARAPHAEAHRCVICAADHTCATRTPHPLSHDCVVWACSFHATEAVEEQCMSQATVNAWAEVPVDAAVASGPTEEEEERSDTDSDSHVSPTPGAHGVGAAVRRELVEARARAADLGRCLHEAEGSLR</sequence>
<dbReference type="AlphaFoldDB" id="A0AAE0LBX3"/>
<feature type="region of interest" description="Disordered" evidence="2">
    <location>
        <begin position="1"/>
        <end position="44"/>
    </location>
</feature>
<organism evidence="3 4">
    <name type="scientific">Cymbomonas tetramitiformis</name>
    <dbReference type="NCBI Taxonomy" id="36881"/>
    <lineage>
        <taxon>Eukaryota</taxon>
        <taxon>Viridiplantae</taxon>
        <taxon>Chlorophyta</taxon>
        <taxon>Pyramimonadophyceae</taxon>
        <taxon>Pyramimonadales</taxon>
        <taxon>Pyramimonadaceae</taxon>
        <taxon>Cymbomonas</taxon>
    </lineage>
</organism>
<keyword evidence="1" id="KW-0175">Coiled coil</keyword>
<protein>
    <submittedName>
        <fullName evidence="3">Uncharacterized protein</fullName>
    </submittedName>
</protein>
<feature type="region of interest" description="Disordered" evidence="2">
    <location>
        <begin position="499"/>
        <end position="533"/>
    </location>
</feature>
<evidence type="ECO:0000313" key="4">
    <source>
        <dbReference type="Proteomes" id="UP001190700"/>
    </source>
</evidence>
<proteinExistence type="predicted"/>
<accession>A0AAE0LBX3</accession>